<dbReference type="Proteomes" id="UP000805193">
    <property type="component" value="Unassembled WGS sequence"/>
</dbReference>
<gene>
    <name evidence="1" type="ORF">HPB47_004971</name>
</gene>
<reference evidence="1 2" key="1">
    <citation type="journal article" date="2020" name="Cell">
        <title>Large-Scale Comparative Analyses of Tick Genomes Elucidate Their Genetic Diversity and Vector Capacities.</title>
        <authorList>
            <consortium name="Tick Genome and Microbiome Consortium (TIGMIC)"/>
            <person name="Jia N."/>
            <person name="Wang J."/>
            <person name="Shi W."/>
            <person name="Du L."/>
            <person name="Sun Y."/>
            <person name="Zhan W."/>
            <person name="Jiang J.F."/>
            <person name="Wang Q."/>
            <person name="Zhang B."/>
            <person name="Ji P."/>
            <person name="Bell-Sakyi L."/>
            <person name="Cui X.M."/>
            <person name="Yuan T.T."/>
            <person name="Jiang B.G."/>
            <person name="Yang W.F."/>
            <person name="Lam T.T."/>
            <person name="Chang Q.C."/>
            <person name="Ding S.J."/>
            <person name="Wang X.J."/>
            <person name="Zhu J.G."/>
            <person name="Ruan X.D."/>
            <person name="Zhao L."/>
            <person name="Wei J.T."/>
            <person name="Ye R.Z."/>
            <person name="Que T.C."/>
            <person name="Du C.H."/>
            <person name="Zhou Y.H."/>
            <person name="Cheng J.X."/>
            <person name="Dai P.F."/>
            <person name="Guo W.B."/>
            <person name="Han X.H."/>
            <person name="Huang E.J."/>
            <person name="Li L.F."/>
            <person name="Wei W."/>
            <person name="Gao Y.C."/>
            <person name="Liu J.Z."/>
            <person name="Shao H.Z."/>
            <person name="Wang X."/>
            <person name="Wang C.C."/>
            <person name="Yang T.C."/>
            <person name="Huo Q.B."/>
            <person name="Li W."/>
            <person name="Chen H.Y."/>
            <person name="Chen S.E."/>
            <person name="Zhou L.G."/>
            <person name="Ni X.B."/>
            <person name="Tian J.H."/>
            <person name="Sheng Y."/>
            <person name="Liu T."/>
            <person name="Pan Y.S."/>
            <person name="Xia L.Y."/>
            <person name="Li J."/>
            <person name="Zhao F."/>
            <person name="Cao W.C."/>
        </authorList>
    </citation>
    <scope>NUCLEOTIDE SEQUENCE [LARGE SCALE GENOMIC DNA]</scope>
    <source>
        <strain evidence="1">Iper-2018</strain>
    </source>
</reference>
<evidence type="ECO:0000313" key="2">
    <source>
        <dbReference type="Proteomes" id="UP000805193"/>
    </source>
</evidence>
<accession>A0AC60PE71</accession>
<proteinExistence type="predicted"/>
<dbReference type="EMBL" id="JABSTQ010010745">
    <property type="protein sequence ID" value="KAG0418296.1"/>
    <property type="molecule type" value="Genomic_DNA"/>
</dbReference>
<name>A0AC60PE71_IXOPE</name>
<keyword evidence="2" id="KW-1185">Reference proteome</keyword>
<comment type="caution">
    <text evidence="1">The sequence shown here is derived from an EMBL/GenBank/DDBJ whole genome shotgun (WGS) entry which is preliminary data.</text>
</comment>
<evidence type="ECO:0000313" key="1">
    <source>
        <dbReference type="EMBL" id="KAG0418296.1"/>
    </source>
</evidence>
<protein>
    <submittedName>
        <fullName evidence="1">Uncharacterized protein</fullName>
    </submittedName>
</protein>
<organism evidence="1 2">
    <name type="scientific">Ixodes persulcatus</name>
    <name type="common">Taiga tick</name>
    <dbReference type="NCBI Taxonomy" id="34615"/>
    <lineage>
        <taxon>Eukaryota</taxon>
        <taxon>Metazoa</taxon>
        <taxon>Ecdysozoa</taxon>
        <taxon>Arthropoda</taxon>
        <taxon>Chelicerata</taxon>
        <taxon>Arachnida</taxon>
        <taxon>Acari</taxon>
        <taxon>Parasitiformes</taxon>
        <taxon>Ixodida</taxon>
        <taxon>Ixodoidea</taxon>
        <taxon>Ixodidae</taxon>
        <taxon>Ixodinae</taxon>
        <taxon>Ixodes</taxon>
    </lineage>
</organism>
<sequence length="614" mass="65224">MAPSTDACCICLRVFYGKQPRLRCTGCVHRVHQRCLMLPDSELQLLTSGVSPFICSHCKRSSSPSPNEGTARVSEESGIDGANDGGREEGGSPSLITSFVALAASQGRDLEAPPNLLHGLLLDALDGISFLTDQVACLNEDNRRLKAEVAKSSGQQAALLRSLRAEVSACRAEIADLKRAAGAQSYAAVAQCRSVPAGLRGGMPSPPVVSSHMSPPSSSMASSEATASCPTLPLAEPSEGSAILLARPVEIKASRLQTKPVALIGSSEISRLTVVPSSPRRKALFVTKLSPETTAANITEHLASVGVQSVQCSRLKTRFDTPNGDSQAGLDEASLSHHSAPPSPTASNRPEGPASSSPGGPNADMESLWALLLDSLEGISFLTDEVAALRDENAQLRREYRQSSQLQASAIQSLRTELRAVRETRCQMGPAGGRQLPFSYAAVTSPHHPLSSARGGGGTPLLAGGASSSAPVDGLSATLNESRTDLAEPVQPSGHPRRQAPSNFNGAGFRGAGHKFPTARRLQAHIQRRGPVRELVCTRLKTRHEGYSSFHVTAADDEMEKLFDPLLWPEGSLFKEFTGQLIDSRTYLAGKAVPRFLDFGRVIFAPGQHQMKWT</sequence>